<dbReference type="GO" id="GO:0009306">
    <property type="term" value="P:protein secretion"/>
    <property type="evidence" value="ECO:0007669"/>
    <property type="project" value="InterPro"/>
</dbReference>
<evidence type="ECO:0000256" key="2">
    <source>
        <dbReference type="ARBA" id="ARBA00022692"/>
    </source>
</evidence>
<dbReference type="GO" id="GO:0005886">
    <property type="term" value="C:plasma membrane"/>
    <property type="evidence" value="ECO:0007669"/>
    <property type="project" value="InterPro"/>
</dbReference>
<evidence type="ECO:0000256" key="4">
    <source>
        <dbReference type="ARBA" id="ARBA00023136"/>
    </source>
</evidence>
<accession>A0A171KW73</accession>
<dbReference type="Proteomes" id="UP000078084">
    <property type="component" value="Unassembled WGS sequence"/>
</dbReference>
<comment type="caution">
    <text evidence="7">The sequence shown here is derived from an EMBL/GenBank/DDBJ whole genome shotgun (WGS) entry which is preliminary data.</text>
</comment>
<dbReference type="GO" id="GO:0097347">
    <property type="term" value="C:TAM protein secretion complex"/>
    <property type="evidence" value="ECO:0007669"/>
    <property type="project" value="TreeGrafter"/>
</dbReference>
<evidence type="ECO:0000313" key="8">
    <source>
        <dbReference type="Proteomes" id="UP000078084"/>
    </source>
</evidence>
<protein>
    <recommendedName>
        <fullName evidence="6">Translocation and assembly module TamB C-terminal domain-containing protein</fullName>
    </recommendedName>
</protein>
<dbReference type="RefSeq" id="WP_068367108.1">
    <property type="nucleotide sequence ID" value="NZ_LBNE01000001.1"/>
</dbReference>
<dbReference type="PATRIC" id="fig|206506.3.peg.504"/>
<dbReference type="PANTHER" id="PTHR36985:SF1">
    <property type="entry name" value="TRANSLOCATION AND ASSEMBLY MODULE SUBUNIT TAMB"/>
    <property type="match status" value="1"/>
</dbReference>
<reference evidence="7 8" key="1">
    <citation type="submission" date="2015-04" db="EMBL/GenBank/DDBJ databases">
        <title>Genome sequence of Kerstersia gyiorum CG1.</title>
        <authorList>
            <person name="Greninger A.L."/>
            <person name="Kozyreva V."/>
            <person name="Chaturvedi V."/>
        </authorList>
    </citation>
    <scope>NUCLEOTIDE SEQUENCE [LARGE SCALE GENOMIC DNA]</scope>
    <source>
        <strain evidence="7 8">CG1</strain>
    </source>
</reference>
<name>A0A171KW73_9BURK</name>
<sequence>MKKRRSFLRRLLWWGLPTVVLLVALATSLVAWVLLTQAGTRAALRMVASQLDGKVEAIEGDIWHGVKIGRLVLSLPGVDVDASDLVLRGEWRFLMEKQVWVRELSASKLSVALSDTGEEEPPKEGPVVVDLPVGIRVDKLALGEFVLTQDGNPLPVTVKGLQASIAAADEAQLRLGNVEIGHDMADAWISGEVRLEKLAEPWPMDVALSVHAKGRGEDSPVCLKALPGRPADAACEAQASLQLHGSLEQLAVALQGNAPGLAMDAKTELALQAAFPLRDAAVALTLADGSSATLNVELDRDAGNAVQRDRLRGELQARRLDLGLLSGGAVPPGVLTMNGSFDVMLRDQSWPEWLDLKLDIADASRWNGQPLSGKVVARAEFPWSEAQQAPDWMQARASGVDIALALGTDRLSLAGGWGTPQAEMKLDAALSQLANWWPGLPGAVQAKGTVGGTVGAHRARLEANYALGDRKSTTLGEAPVQAKVDLEGGWGSGRGFQPTLTGWRGTLRSLDVSHAGLGAALQRPMDVAFMPDASASQWQWQVGATALRLGLPRRQALELESLGARGGGARWQTAGRINALALNRDWIMSVLSLAEVKDEPEALGLLRNLVLDGAWDLRFDRALGGHVSINRRSGDIALPGGGGKTVGLEALGVTVDLVPGRGHDSQARASLVLGSKLLGGVQADADTTLSARNGVPGLDPEARINAALRTDKLDLSWVNMFAGDAQEVHGELTANLTAQGSLAGPWNLQGGVNGQKLRIVRIDDGIRLLDGTLSLRIENDVVILDSLRFPAVLRVTPPEWRTRTWITEEADAQNGFLNVSGRWRLTDSSGKLQVELHRYPIVQRNDRYAMFSGKIDVEAALPKVDITGKIVADAGWVSADMLSAVPTLDDDVHVMTTQAAPHVESEDGLDMSMDLVVDLGPRFYLTGMGIDSGLTGSLRLMMKNGQLSAAGTLRTRGGRFEAYGQRLQLTRGNITFQGMLDNPLLDIEALRRGETVEAGVKVTGTAQRPRITLVSYPNVSEVEKLSWLILGRGPDQSGNDTALLLAVGASLFSGGTPMYKQLGLDDVGIKSGAMGTAGSLLPDTTVASQASGNDDSVENQFLVASKRFSDGLTLTVEQALSGSGLVARLSYWISRRLSADLRAGEVNGLGLTYRRIYQE</sequence>
<evidence type="ECO:0000256" key="1">
    <source>
        <dbReference type="ARBA" id="ARBA00004167"/>
    </source>
</evidence>
<keyword evidence="4 5" id="KW-0472">Membrane</keyword>
<proteinExistence type="predicted"/>
<gene>
    <name evidence="7" type="ORF">AAV32_02280</name>
</gene>
<keyword evidence="3 5" id="KW-1133">Transmembrane helix</keyword>
<dbReference type="AlphaFoldDB" id="A0A171KW73"/>
<dbReference type="STRING" id="206506.AAV32_02280"/>
<keyword evidence="2 5" id="KW-0812">Transmembrane</keyword>
<dbReference type="EMBL" id="LBNE01000001">
    <property type="protein sequence ID" value="KKO73140.1"/>
    <property type="molecule type" value="Genomic_DNA"/>
</dbReference>
<organism evidence="7 8">
    <name type="scientific">Kerstersia gyiorum</name>
    <dbReference type="NCBI Taxonomy" id="206506"/>
    <lineage>
        <taxon>Bacteria</taxon>
        <taxon>Pseudomonadati</taxon>
        <taxon>Pseudomonadota</taxon>
        <taxon>Betaproteobacteria</taxon>
        <taxon>Burkholderiales</taxon>
        <taxon>Alcaligenaceae</taxon>
        <taxon>Kerstersia</taxon>
    </lineage>
</organism>
<evidence type="ECO:0000256" key="5">
    <source>
        <dbReference type="SAM" id="Phobius"/>
    </source>
</evidence>
<evidence type="ECO:0000256" key="3">
    <source>
        <dbReference type="ARBA" id="ARBA00022989"/>
    </source>
</evidence>
<comment type="subcellular location">
    <subcellularLocation>
        <location evidence="1">Membrane</location>
        <topology evidence="1">Single-pass membrane protein</topology>
    </subcellularLocation>
</comment>
<feature type="domain" description="Translocation and assembly module TamB C-terminal" evidence="6">
    <location>
        <begin position="810"/>
        <end position="1155"/>
    </location>
</feature>
<feature type="transmembrane region" description="Helical" evidence="5">
    <location>
        <begin position="12"/>
        <end position="35"/>
    </location>
</feature>
<evidence type="ECO:0000313" key="7">
    <source>
        <dbReference type="EMBL" id="KKO73140.1"/>
    </source>
</evidence>
<dbReference type="PANTHER" id="PTHR36985">
    <property type="entry name" value="TRANSLOCATION AND ASSEMBLY MODULE SUBUNIT TAMB"/>
    <property type="match status" value="1"/>
</dbReference>
<keyword evidence="8" id="KW-1185">Reference proteome</keyword>
<evidence type="ECO:0000259" key="6">
    <source>
        <dbReference type="Pfam" id="PF04357"/>
    </source>
</evidence>
<dbReference type="InterPro" id="IPR007452">
    <property type="entry name" value="TamB_C"/>
</dbReference>
<dbReference type="Pfam" id="PF04357">
    <property type="entry name" value="TamB"/>
    <property type="match status" value="1"/>
</dbReference>